<sequence length="438" mass="49263">MTYTAINNFYLTDEHLKNSPSRKDGIDEDTETTLRIYGCDLIQEDTLSALTRIAHEEGIRALYMKRRLDEIRFQQYSRTFVQSWILQDPLNPPSFDALRSPIESAAAKVAGSPAITNDNPVNCKVERSSPVRPSPIINGVDPNGRSMEKPKTKEDVTDRTKPWQLSEIVDAVQFRLVTMPEGTDSSSKMVFRSCGNGQGTNEIQMERPLPILFLNTGNQTVVFLWLMMSQVKSKLKGHHKRITGLAFSMNLNILVSSGADAQRQPRKWFKGLDRGFHSFKDKVPQIRKAKVQVLDRTKAWYGPRTQASGKTNYLDAKVQVLDRTNALYGPRTQASGETNYLDAKVQVLDRTKALYGSRTQASGETNYLDAKVQVLDRTKAWYGPRTQASGETNYLDAKVQVLDRTKALYGPRTQASGETNYLDAKVQVLDKTKALYGP</sequence>
<evidence type="ECO:0000256" key="1">
    <source>
        <dbReference type="SAM" id="MobiDB-lite"/>
    </source>
</evidence>
<organism evidence="2 3">
    <name type="scientific">Quercus lobata</name>
    <name type="common">Valley oak</name>
    <dbReference type="NCBI Taxonomy" id="97700"/>
    <lineage>
        <taxon>Eukaryota</taxon>
        <taxon>Viridiplantae</taxon>
        <taxon>Streptophyta</taxon>
        <taxon>Embryophyta</taxon>
        <taxon>Tracheophyta</taxon>
        <taxon>Spermatophyta</taxon>
        <taxon>Magnoliopsida</taxon>
        <taxon>eudicotyledons</taxon>
        <taxon>Gunneridae</taxon>
        <taxon>Pentapetalae</taxon>
        <taxon>rosids</taxon>
        <taxon>fabids</taxon>
        <taxon>Fagales</taxon>
        <taxon>Fagaceae</taxon>
        <taxon>Quercus</taxon>
    </lineage>
</organism>
<proteinExistence type="predicted"/>
<dbReference type="AlphaFoldDB" id="A0A7N2LRQ6"/>
<dbReference type="PANTHER" id="PTHR44083">
    <property type="entry name" value="TOPLESS-RELATED PROTEIN 1-RELATED"/>
    <property type="match status" value="1"/>
</dbReference>
<dbReference type="GO" id="GO:0006355">
    <property type="term" value="P:regulation of DNA-templated transcription"/>
    <property type="evidence" value="ECO:0007669"/>
    <property type="project" value="InterPro"/>
</dbReference>
<dbReference type="Gene3D" id="1.10.472.10">
    <property type="entry name" value="Cyclin-like"/>
    <property type="match status" value="1"/>
</dbReference>
<dbReference type="InParanoid" id="A0A7N2LRQ6"/>
<evidence type="ECO:0000313" key="2">
    <source>
        <dbReference type="EnsemblPlants" id="QL05p050152:mrna"/>
    </source>
</evidence>
<accession>A0A7N2LRQ6</accession>
<dbReference type="Proteomes" id="UP000594261">
    <property type="component" value="Chromosome 5"/>
</dbReference>
<dbReference type="InterPro" id="IPR027728">
    <property type="entry name" value="Topless_fam"/>
</dbReference>
<dbReference type="EMBL" id="LRBV02000005">
    <property type="status" value="NOT_ANNOTATED_CDS"/>
    <property type="molecule type" value="Genomic_DNA"/>
</dbReference>
<evidence type="ECO:0000313" key="3">
    <source>
        <dbReference type="Proteomes" id="UP000594261"/>
    </source>
</evidence>
<reference evidence="2" key="2">
    <citation type="submission" date="2021-01" db="UniProtKB">
        <authorList>
            <consortium name="EnsemblPlants"/>
        </authorList>
    </citation>
    <scope>IDENTIFICATION</scope>
</reference>
<feature type="region of interest" description="Disordered" evidence="1">
    <location>
        <begin position="118"/>
        <end position="160"/>
    </location>
</feature>
<dbReference type="EnsemblPlants" id="QL05p050152:mrna">
    <property type="protein sequence ID" value="QL05p050152:mrna"/>
    <property type="gene ID" value="QL05p050152"/>
</dbReference>
<dbReference type="PANTHER" id="PTHR44083:SF45">
    <property type="entry name" value="TOPLESS-RELATED PROTEIN 1"/>
    <property type="match status" value="1"/>
</dbReference>
<dbReference type="SUPFAM" id="SSF47954">
    <property type="entry name" value="Cyclin-like"/>
    <property type="match status" value="1"/>
</dbReference>
<protein>
    <submittedName>
        <fullName evidence="2">Uncharacterized protein</fullName>
    </submittedName>
</protein>
<name>A0A7N2LRQ6_QUELO</name>
<reference evidence="2 3" key="1">
    <citation type="journal article" date="2016" name="G3 (Bethesda)">
        <title>First Draft Assembly and Annotation of the Genome of a California Endemic Oak Quercus lobata Nee (Fagaceae).</title>
        <authorList>
            <person name="Sork V.L."/>
            <person name="Fitz-Gibbon S.T."/>
            <person name="Puiu D."/>
            <person name="Crepeau M."/>
            <person name="Gugger P.F."/>
            <person name="Sherman R."/>
            <person name="Stevens K."/>
            <person name="Langley C.H."/>
            <person name="Pellegrini M."/>
            <person name="Salzberg S.L."/>
        </authorList>
    </citation>
    <scope>NUCLEOTIDE SEQUENCE [LARGE SCALE GENOMIC DNA]</scope>
    <source>
        <strain evidence="2 3">cv. SW786</strain>
    </source>
</reference>
<dbReference type="Gramene" id="QL05p050152:mrna">
    <property type="protein sequence ID" value="QL05p050152:mrna"/>
    <property type="gene ID" value="QL05p050152"/>
</dbReference>
<dbReference type="InterPro" id="IPR036915">
    <property type="entry name" value="Cyclin-like_sf"/>
</dbReference>
<keyword evidence="3" id="KW-1185">Reference proteome</keyword>
<feature type="compositionally biased region" description="Basic and acidic residues" evidence="1">
    <location>
        <begin position="146"/>
        <end position="160"/>
    </location>
</feature>